<dbReference type="Gene3D" id="2.30.170.30">
    <property type="entry name" value="ethanolamine ammonia-lyase heavy chain domain like"/>
    <property type="match status" value="1"/>
</dbReference>
<dbReference type="Gene3D" id="1.10.220.70">
    <property type="entry name" value="lyase"/>
    <property type="match status" value="1"/>
</dbReference>
<dbReference type="NCBIfam" id="NF011649">
    <property type="entry name" value="PRK15067.1"/>
    <property type="match status" value="1"/>
</dbReference>
<dbReference type="GO" id="GO:0008851">
    <property type="term" value="F:ethanolamine ammonia-lyase activity"/>
    <property type="evidence" value="ECO:0007669"/>
    <property type="project" value="UniProtKB-UniRule"/>
</dbReference>
<comment type="cofactor">
    <cofactor evidence="1">
        <name>adenosylcob(III)alamin</name>
        <dbReference type="ChEBI" id="CHEBI:18408"/>
    </cofactor>
    <text evidence="1">Binds between the large and small subunits.</text>
</comment>
<comment type="subcellular location">
    <subcellularLocation>
        <location evidence="1">Bacterial microcompartment</location>
    </subcellularLocation>
</comment>
<dbReference type="PANTHER" id="PTHR39329">
    <property type="entry name" value="ETHANOLAMINE AMMONIA-LYASE HEAVY CHAIN"/>
    <property type="match status" value="1"/>
</dbReference>
<evidence type="ECO:0000256" key="1">
    <source>
        <dbReference type="HAMAP-Rule" id="MF_00861"/>
    </source>
</evidence>
<keyword evidence="1 2" id="KW-0456">Lyase</keyword>
<feature type="binding site" evidence="1">
    <location>
        <begin position="160"/>
        <end position="162"/>
    </location>
    <ligand>
        <name>substrate</name>
    </ligand>
</feature>
<feature type="binding site" evidence="1">
    <location>
        <position position="362"/>
    </location>
    <ligand>
        <name>substrate</name>
    </ligand>
</feature>
<proteinExistence type="inferred from homology"/>
<comment type="subunit">
    <text evidence="1">The basic unit is a heterodimer which dimerizes to form tetramers. The heterotetramers trimerize; 6 large subunits form a core ring with 6 small subunits projecting outwards.</text>
</comment>
<dbReference type="UniPathway" id="UPA00560"/>
<dbReference type="InterPro" id="IPR010628">
    <property type="entry name" value="EutB"/>
</dbReference>
<feature type="binding site" evidence="1">
    <location>
        <position position="295"/>
    </location>
    <ligand>
        <name>adenosylcob(III)alamin</name>
        <dbReference type="ChEBI" id="CHEBI:18408"/>
    </ligand>
</feature>
<dbReference type="PANTHER" id="PTHR39329:SF1">
    <property type="entry name" value="ETHANOLAMINE AMMONIA-LYASE LARGE SUBUNIT"/>
    <property type="match status" value="1"/>
</dbReference>
<dbReference type="OrthoDB" id="9770909at2"/>
<dbReference type="HAMAP" id="MF_00861">
    <property type="entry name" value="EutB"/>
    <property type="match status" value="1"/>
</dbReference>
<dbReference type="GO" id="GO:0046336">
    <property type="term" value="P:ethanolamine catabolic process"/>
    <property type="evidence" value="ECO:0007669"/>
    <property type="project" value="UniProtKB-UniRule"/>
</dbReference>
<dbReference type="GO" id="GO:0005829">
    <property type="term" value="C:cytosol"/>
    <property type="evidence" value="ECO:0007669"/>
    <property type="project" value="TreeGrafter"/>
</dbReference>
<keyword evidence="3" id="KW-1185">Reference proteome</keyword>
<dbReference type="GO" id="GO:0031471">
    <property type="term" value="C:ethanolamine degradation polyhedral organelle"/>
    <property type="evidence" value="ECO:0007669"/>
    <property type="project" value="UniProtKB-UniRule"/>
</dbReference>
<dbReference type="GO" id="GO:0009350">
    <property type="term" value="C:ethanolamine ammonia-lyase complex"/>
    <property type="evidence" value="ECO:0007669"/>
    <property type="project" value="UniProtKB-UniRule"/>
</dbReference>
<reference evidence="2 3" key="1">
    <citation type="submission" date="2018-11" db="EMBL/GenBank/DDBJ databases">
        <title>Phylogenetic determinants of toxin gene distribution in genomes of Brevibacillus laterosporus.</title>
        <authorList>
            <person name="Glare T.R."/>
            <person name="Durrant A."/>
            <person name="Berry C."/>
            <person name="Palma L."/>
            <person name="Ormskirk M."/>
            <person name="Cox M.O."/>
        </authorList>
    </citation>
    <scope>NUCLEOTIDE SEQUENCE [LARGE SCALE GENOMIC DNA]</scope>
    <source>
        <strain evidence="2 3">1821L</strain>
    </source>
</reference>
<keyword evidence="1" id="KW-1283">Bacterial microcompartment</keyword>
<feature type="binding site" evidence="1">
    <location>
        <position position="194"/>
    </location>
    <ligand>
        <name>adenosylcob(III)alamin</name>
        <dbReference type="ChEBI" id="CHEBI:18408"/>
    </ligand>
</feature>
<dbReference type="GO" id="GO:0031419">
    <property type="term" value="F:cobalamin binding"/>
    <property type="evidence" value="ECO:0007669"/>
    <property type="project" value="UniProtKB-UniRule"/>
</dbReference>
<gene>
    <name evidence="1 2" type="primary">eutB</name>
    <name evidence="2" type="ORF">EEL30_20210</name>
</gene>
<accession>A0A502I1N8</accession>
<feature type="binding site" evidence="1">
    <location>
        <position position="193"/>
    </location>
    <ligand>
        <name>substrate</name>
    </ligand>
</feature>
<dbReference type="InterPro" id="IPR013785">
    <property type="entry name" value="Aldolase_TIM"/>
</dbReference>
<name>A0A502I1N8_BRELA</name>
<dbReference type="InterPro" id="IPR044941">
    <property type="entry name" value="EutB_N_sf"/>
</dbReference>
<organism evidence="2 3">
    <name type="scientific">Brevibacillus laterosporus</name>
    <name type="common">Bacillus laterosporus</name>
    <dbReference type="NCBI Taxonomy" id="1465"/>
    <lineage>
        <taxon>Bacteria</taxon>
        <taxon>Bacillati</taxon>
        <taxon>Bacillota</taxon>
        <taxon>Bacilli</taxon>
        <taxon>Bacillales</taxon>
        <taxon>Paenibacillaceae</taxon>
        <taxon>Brevibacillus</taxon>
    </lineage>
</organism>
<evidence type="ECO:0000313" key="2">
    <source>
        <dbReference type="EMBL" id="QDX94403.1"/>
    </source>
</evidence>
<dbReference type="InterPro" id="IPR044939">
    <property type="entry name" value="EutB_dom_2_sf"/>
</dbReference>
<dbReference type="Pfam" id="PF06751">
    <property type="entry name" value="EutB"/>
    <property type="match status" value="1"/>
</dbReference>
<dbReference type="Gene3D" id="3.20.20.70">
    <property type="entry name" value="Aldolase class I"/>
    <property type="match status" value="1"/>
</dbReference>
<dbReference type="EMBL" id="CP033464">
    <property type="protein sequence ID" value="QDX94403.1"/>
    <property type="molecule type" value="Genomic_DNA"/>
</dbReference>
<keyword evidence="1" id="KW-0170">Cobalt</keyword>
<comment type="pathway">
    <text evidence="1">Amine and polyamine degradation; ethanolamine degradation.</text>
</comment>
<sequence length="454" mass="49857">MILKTKLFGRMYQFASIIEVLAKANEVKSGDTLAGVAATSAEERVAAKVVLAQLTLADLRNNPVVPYEKDEVTRIIQDQVNEKIYGEIKNWTVEELREWILNENTKESDIKRISRGLTSEMIAAVAKIMSNLDLIYGAKKIRITAHANTTIGRAGTLSARLQPNHPTDDPDGITASLMEGLTYGIGDAVLGLNPVDDSAESVARVLRRFEEFKQKWEIPTQTCVLAHVTTQMEAIRQGAPTDLIFQSIAGSEKGNEAFGFNAATIAEAQALALREGTAAGPDVMYFETGQGSELSSEAHHGVDQVTMEARCYGFAKKFNPFLVNTVVGFIGPEYLYDSKQVIRAGLEDHFMGKLTGIPMGCDACYTNHMKADQNDIENLAVLLSAAGCNFFMGIPHGDDVMLNYQTTGYHDTATLRELLGLRPIKEFEQWMEKMGFIENGKLTKKAGDASVFLK</sequence>
<dbReference type="GO" id="GO:0006520">
    <property type="term" value="P:amino acid metabolic process"/>
    <property type="evidence" value="ECO:0007669"/>
    <property type="project" value="InterPro"/>
</dbReference>
<comment type="similarity">
    <text evidence="1">Belongs to the EutB family.</text>
</comment>
<dbReference type="EC" id="4.3.1.7" evidence="1"/>
<evidence type="ECO:0000313" key="3">
    <source>
        <dbReference type="Proteomes" id="UP000319432"/>
    </source>
</evidence>
<keyword evidence="1" id="KW-0846">Cobalamin</keyword>
<feature type="binding site" evidence="1">
    <location>
        <position position="246"/>
    </location>
    <ligand>
        <name>adenosylcob(III)alamin</name>
        <dbReference type="ChEBI" id="CHEBI:18408"/>
    </ligand>
</feature>
<dbReference type="Proteomes" id="UP000319432">
    <property type="component" value="Chromosome"/>
</dbReference>
<dbReference type="FunFam" id="3.20.20.70:FF:000055">
    <property type="entry name" value="Ethanolamine ammonia-lyase heavy chain"/>
    <property type="match status" value="1"/>
</dbReference>
<comment type="function">
    <text evidence="1">Catalyzes the deamination of various vicinal amino-alcohols to oxo compounds. Allows this organism to utilize ethanolamine as the sole source of nitrogen and carbon in the presence of vitamin B12.</text>
</comment>
<feature type="binding site" evidence="1">
    <location>
        <position position="287"/>
    </location>
    <ligand>
        <name>substrate</name>
    </ligand>
</feature>
<comment type="catalytic activity">
    <reaction evidence="1">
        <text>ethanolamine = acetaldehyde + NH4(+)</text>
        <dbReference type="Rhea" id="RHEA:15313"/>
        <dbReference type="ChEBI" id="CHEBI:15343"/>
        <dbReference type="ChEBI" id="CHEBI:28938"/>
        <dbReference type="ChEBI" id="CHEBI:57603"/>
        <dbReference type="EC" id="4.3.1.7"/>
    </reaction>
</comment>
<dbReference type="PIRSF" id="PIRSF018788">
    <property type="entry name" value="EutB"/>
    <property type="match status" value="1"/>
</dbReference>
<dbReference type="AlphaFoldDB" id="A0A502I1N8"/>
<feature type="binding site" evidence="1">
    <location>
        <position position="401"/>
    </location>
    <ligand>
        <name>adenosylcob(III)alamin</name>
        <dbReference type="ChEBI" id="CHEBI:18408"/>
    </ligand>
</feature>
<protein>
    <recommendedName>
        <fullName evidence="1">Ethanolamine ammonia-lyase large subunit</fullName>
        <shortName evidence="1">EAL large subunit</shortName>
        <ecNumber evidence="1">4.3.1.7</ecNumber>
    </recommendedName>
</protein>